<dbReference type="HOGENOM" id="CLU_033082_1_2_1"/>
<dbReference type="Gene3D" id="3.30.710.10">
    <property type="entry name" value="Potassium Channel Kv1.1, Chain A"/>
    <property type="match status" value="1"/>
</dbReference>
<gene>
    <name evidence="2" type="ORF">LACBIDRAFT_328081</name>
</gene>
<accession>B0DDP6</accession>
<organism evidence="3">
    <name type="scientific">Laccaria bicolor (strain S238N-H82 / ATCC MYA-4686)</name>
    <name type="common">Bicoloured deceiver</name>
    <name type="synonym">Laccaria laccata var. bicolor</name>
    <dbReference type="NCBI Taxonomy" id="486041"/>
    <lineage>
        <taxon>Eukaryota</taxon>
        <taxon>Fungi</taxon>
        <taxon>Dikarya</taxon>
        <taxon>Basidiomycota</taxon>
        <taxon>Agaricomycotina</taxon>
        <taxon>Agaricomycetes</taxon>
        <taxon>Agaricomycetidae</taxon>
        <taxon>Agaricales</taxon>
        <taxon>Agaricineae</taxon>
        <taxon>Hydnangiaceae</taxon>
        <taxon>Laccaria</taxon>
    </lineage>
</organism>
<proteinExistence type="predicted"/>
<evidence type="ECO:0000313" key="2">
    <source>
        <dbReference type="EMBL" id="EDR07249.1"/>
    </source>
</evidence>
<dbReference type="EMBL" id="DS547105">
    <property type="protein sequence ID" value="EDR07249.1"/>
    <property type="molecule type" value="Genomic_DNA"/>
</dbReference>
<dbReference type="Proteomes" id="UP000001194">
    <property type="component" value="Unassembled WGS sequence"/>
</dbReference>
<sequence>MDTTLKTNHIALQHNHESEKNEMRETMSDLAHHLQSEVVNWRIQKIMIYHMTDGLLQQDPEKFNIGFLPAITQHDYHTTSQLWHFDISCRNNKLFSSPNESGHHEDVHRETAKRQGLGRSRVIDRCLFGMSFAHKSSLLDTPAGLTPVESLWFEDGNLILRAEDSLFRIYSGILSARSSVFRDMFAFPPPAEGNAKMDGCPIIEVYDSAEDMTYFLQAILDSRYSFVHDNQPCLILPPSYFEPPPSATHLPIIAGILRLSAKYDVQYLRIRAMQHLLTTYPTTLADWKVRDTKRTVPAIDNTPFALLLLAREFDLPWLLPSVMYCICSHPIEKTLDGVSWHGSHLDLPWNDKRLCLIGRSNLLKQQNKDAIEMAKVPGDEVDCQGSSCIATRIKCAEILCDWGVAGILDFAEDNVALFNSGLCKPCQSAFTGQCALASEGMWQAIPGMFELPSWDELERQRLLALE</sequence>
<dbReference type="AlphaFoldDB" id="B0DDP6"/>
<reference evidence="2 3" key="1">
    <citation type="journal article" date="2008" name="Nature">
        <title>The genome of Laccaria bicolor provides insights into mycorrhizal symbiosis.</title>
        <authorList>
            <person name="Martin F."/>
            <person name="Aerts A."/>
            <person name="Ahren D."/>
            <person name="Brun A."/>
            <person name="Danchin E.G.J."/>
            <person name="Duchaussoy F."/>
            <person name="Gibon J."/>
            <person name="Kohler A."/>
            <person name="Lindquist E."/>
            <person name="Pereda V."/>
            <person name="Salamov A."/>
            <person name="Shapiro H.J."/>
            <person name="Wuyts J."/>
            <person name="Blaudez D."/>
            <person name="Buee M."/>
            <person name="Brokstein P."/>
            <person name="Canbaeck B."/>
            <person name="Cohen D."/>
            <person name="Courty P.E."/>
            <person name="Coutinho P.M."/>
            <person name="Delaruelle C."/>
            <person name="Detter J.C."/>
            <person name="Deveau A."/>
            <person name="DiFazio S."/>
            <person name="Duplessis S."/>
            <person name="Fraissinet-Tachet L."/>
            <person name="Lucic E."/>
            <person name="Frey-Klett P."/>
            <person name="Fourrey C."/>
            <person name="Feussner I."/>
            <person name="Gay G."/>
            <person name="Grimwood J."/>
            <person name="Hoegger P.J."/>
            <person name="Jain P."/>
            <person name="Kilaru S."/>
            <person name="Labbe J."/>
            <person name="Lin Y.C."/>
            <person name="Legue V."/>
            <person name="Le Tacon F."/>
            <person name="Marmeisse R."/>
            <person name="Melayah D."/>
            <person name="Montanini B."/>
            <person name="Muratet M."/>
            <person name="Nehls U."/>
            <person name="Niculita-Hirzel H."/>
            <person name="Oudot-Le Secq M.P."/>
            <person name="Peter M."/>
            <person name="Quesneville H."/>
            <person name="Rajashekar B."/>
            <person name="Reich M."/>
            <person name="Rouhier N."/>
            <person name="Schmutz J."/>
            <person name="Yin T."/>
            <person name="Chalot M."/>
            <person name="Henrissat B."/>
            <person name="Kuees U."/>
            <person name="Lucas S."/>
            <person name="Van de Peer Y."/>
            <person name="Podila G.K."/>
            <person name="Polle A."/>
            <person name="Pukkila P.J."/>
            <person name="Richardson P.M."/>
            <person name="Rouze P."/>
            <person name="Sanders I.R."/>
            <person name="Stajich J.E."/>
            <person name="Tunlid A."/>
            <person name="Tuskan G."/>
            <person name="Grigoriev I.V."/>
        </authorList>
    </citation>
    <scope>NUCLEOTIDE SEQUENCE [LARGE SCALE GENOMIC DNA]</scope>
    <source>
        <strain evidence="3">S238N-H82 / ATCC MYA-4686</strain>
    </source>
</reference>
<name>B0DDP6_LACBS</name>
<evidence type="ECO:0000313" key="3">
    <source>
        <dbReference type="Proteomes" id="UP000001194"/>
    </source>
</evidence>
<evidence type="ECO:0000259" key="1">
    <source>
        <dbReference type="PROSITE" id="PS50097"/>
    </source>
</evidence>
<dbReference type="OrthoDB" id="3893071at2759"/>
<feature type="domain" description="BTB" evidence="1">
    <location>
        <begin position="156"/>
        <end position="228"/>
    </location>
</feature>
<dbReference type="KEGG" id="lbc:LACBIDRAFT_328081"/>
<dbReference type="GeneID" id="6077838"/>
<dbReference type="InterPro" id="IPR000210">
    <property type="entry name" value="BTB/POZ_dom"/>
</dbReference>
<protein>
    <submittedName>
        <fullName evidence="2">Predicted protein</fullName>
    </submittedName>
</protein>
<dbReference type="PROSITE" id="PS50097">
    <property type="entry name" value="BTB"/>
    <property type="match status" value="1"/>
</dbReference>
<dbReference type="InterPro" id="IPR011333">
    <property type="entry name" value="SKP1/BTB/POZ_sf"/>
</dbReference>
<keyword evidence="3" id="KW-1185">Reference proteome</keyword>
<dbReference type="CDD" id="cd18186">
    <property type="entry name" value="BTB_POZ_ZBTB_KLHL-like"/>
    <property type="match status" value="1"/>
</dbReference>
<dbReference type="RefSeq" id="XP_001882180.1">
    <property type="nucleotide sequence ID" value="XM_001882145.1"/>
</dbReference>
<dbReference type="InParanoid" id="B0DDP6"/>